<evidence type="ECO:0000313" key="1">
    <source>
        <dbReference type="EMBL" id="KAI8561068.1"/>
    </source>
</evidence>
<accession>A0ACC0P8K0</accession>
<evidence type="ECO:0000313" key="2">
    <source>
        <dbReference type="Proteomes" id="UP001062846"/>
    </source>
</evidence>
<name>A0ACC0P8K0_RHOML</name>
<keyword evidence="2" id="KW-1185">Reference proteome</keyword>
<organism evidence="1 2">
    <name type="scientific">Rhododendron molle</name>
    <name type="common">Chinese azalea</name>
    <name type="synonym">Azalea mollis</name>
    <dbReference type="NCBI Taxonomy" id="49168"/>
    <lineage>
        <taxon>Eukaryota</taxon>
        <taxon>Viridiplantae</taxon>
        <taxon>Streptophyta</taxon>
        <taxon>Embryophyta</taxon>
        <taxon>Tracheophyta</taxon>
        <taxon>Spermatophyta</taxon>
        <taxon>Magnoliopsida</taxon>
        <taxon>eudicotyledons</taxon>
        <taxon>Gunneridae</taxon>
        <taxon>Pentapetalae</taxon>
        <taxon>asterids</taxon>
        <taxon>Ericales</taxon>
        <taxon>Ericaceae</taxon>
        <taxon>Ericoideae</taxon>
        <taxon>Rhodoreae</taxon>
        <taxon>Rhododendron</taxon>
    </lineage>
</organism>
<dbReference type="Proteomes" id="UP001062846">
    <property type="component" value="Chromosome 4"/>
</dbReference>
<gene>
    <name evidence="1" type="ORF">RHMOL_Rhmol04G0307600</name>
</gene>
<dbReference type="EMBL" id="CM046391">
    <property type="protein sequence ID" value="KAI8561068.1"/>
    <property type="molecule type" value="Genomic_DNA"/>
</dbReference>
<sequence length="327" mass="36692">MVKQCMSTETVEADYIRSDILPDFFKNFWIRRIALDRRNYRELVETTVEIANEVGVAHIIGRIVDDLNDDSEPYSRMVMETIERVVGNLRASDIDAQLEELLIDGIFYAFQEHTNDDTNVMLNGFDAVGNCIDFVGRIPDHGAEIVSATEWTKICFEILQGLKTHKKSICKTTVNTFGYIAKAIGPQHVLATLLNNLKVQERQNCACTAVGIAIVGETCSPFTILPALTNKYQVSEQCFRSNVSCSDSILTDALVDRDLIHRQTLASTVKHMVLGLAGLTCENALIYWLNYVSPNILRHPHTLVAAYLVLEDGKSKIFGRPELTMFI</sequence>
<comment type="caution">
    <text evidence="1">The sequence shown here is derived from an EMBL/GenBank/DDBJ whole genome shotgun (WGS) entry which is preliminary data.</text>
</comment>
<protein>
    <submittedName>
        <fullName evidence="1">Uncharacterized protein</fullName>
    </submittedName>
</protein>
<reference evidence="1" key="1">
    <citation type="submission" date="2022-02" db="EMBL/GenBank/DDBJ databases">
        <title>Plant Genome Project.</title>
        <authorList>
            <person name="Zhang R.-G."/>
        </authorList>
    </citation>
    <scope>NUCLEOTIDE SEQUENCE</scope>
    <source>
        <strain evidence="1">AT1</strain>
    </source>
</reference>
<proteinExistence type="predicted"/>